<dbReference type="AlphaFoldDB" id="A0A7T8GTJ4"/>
<name>A0A7T8GTJ4_CALRO</name>
<evidence type="ECO:0000256" key="2">
    <source>
        <dbReference type="ARBA" id="ARBA00007103"/>
    </source>
</evidence>
<dbReference type="FunFam" id="3.40.50.1100:FF:000118">
    <property type="entry name" value="Related to CYS4-cystathionine beta-synthase"/>
    <property type="match status" value="1"/>
</dbReference>
<comment type="similarity">
    <text evidence="2">Belongs to the cysteine synthase/cystathionine beta-synthase family.</text>
</comment>
<accession>A0A7T8GTJ4</accession>
<evidence type="ECO:0000313" key="5">
    <source>
        <dbReference type="EMBL" id="QQP37549.1"/>
    </source>
</evidence>
<sequence length="158" mass="17351">PKPRESLAHYDATAEEILEQCDGKVDMVVCGAGTGGTISGIGRKMKEKNPNCIVVGVDPCGSILAEPASLNETDVTYYEVEGTGYDFIPTVLDRTVVDKWIKSKDKDAFVMARRLIREEGFSVEEAVEPLWPLQLRLPKTLDLANAALYFYPIPSAIT</sequence>
<gene>
    <name evidence="5" type="ORF">FKW44_017842</name>
</gene>
<keyword evidence="3" id="KW-0663">Pyridoxal phosphate</keyword>
<dbReference type="Pfam" id="PF00291">
    <property type="entry name" value="PALP"/>
    <property type="match status" value="1"/>
</dbReference>
<reference evidence="6" key="1">
    <citation type="submission" date="2021-01" db="EMBL/GenBank/DDBJ databases">
        <title>Caligus Genome Assembly.</title>
        <authorList>
            <person name="Gallardo-Escarate C."/>
        </authorList>
    </citation>
    <scope>NUCLEOTIDE SEQUENCE [LARGE SCALE GENOMIC DNA]</scope>
</reference>
<dbReference type="EMBL" id="CP045901">
    <property type="protein sequence ID" value="QQP37549.1"/>
    <property type="molecule type" value="Genomic_DNA"/>
</dbReference>
<dbReference type="PANTHER" id="PTHR10314">
    <property type="entry name" value="CYSTATHIONINE BETA-SYNTHASE"/>
    <property type="match status" value="1"/>
</dbReference>
<proteinExistence type="inferred from homology"/>
<dbReference type="Gene3D" id="3.40.50.1100">
    <property type="match status" value="1"/>
</dbReference>
<comment type="cofactor">
    <cofactor evidence="1">
        <name>pyridoxal 5'-phosphate</name>
        <dbReference type="ChEBI" id="CHEBI:597326"/>
    </cofactor>
</comment>
<protein>
    <submittedName>
        <fullName evidence="5">Cystathionine-beta-synthase</fullName>
    </submittedName>
</protein>
<evidence type="ECO:0000259" key="4">
    <source>
        <dbReference type="Pfam" id="PF00291"/>
    </source>
</evidence>
<dbReference type="InterPro" id="IPR036052">
    <property type="entry name" value="TrpB-like_PALP_sf"/>
</dbReference>
<evidence type="ECO:0000256" key="1">
    <source>
        <dbReference type="ARBA" id="ARBA00001933"/>
    </source>
</evidence>
<organism evidence="5 6">
    <name type="scientific">Caligus rogercresseyi</name>
    <name type="common">Sea louse</name>
    <dbReference type="NCBI Taxonomy" id="217165"/>
    <lineage>
        <taxon>Eukaryota</taxon>
        <taxon>Metazoa</taxon>
        <taxon>Ecdysozoa</taxon>
        <taxon>Arthropoda</taxon>
        <taxon>Crustacea</taxon>
        <taxon>Multicrustacea</taxon>
        <taxon>Hexanauplia</taxon>
        <taxon>Copepoda</taxon>
        <taxon>Siphonostomatoida</taxon>
        <taxon>Caligidae</taxon>
        <taxon>Caligus</taxon>
    </lineage>
</organism>
<feature type="non-terminal residue" evidence="5">
    <location>
        <position position="1"/>
    </location>
</feature>
<dbReference type="InterPro" id="IPR050214">
    <property type="entry name" value="Cys_Synth/Cystath_Beta-Synth"/>
</dbReference>
<dbReference type="SUPFAM" id="SSF53686">
    <property type="entry name" value="Tryptophan synthase beta subunit-like PLP-dependent enzymes"/>
    <property type="match status" value="1"/>
</dbReference>
<dbReference type="GO" id="GO:0019344">
    <property type="term" value="P:cysteine biosynthetic process"/>
    <property type="evidence" value="ECO:0007669"/>
    <property type="project" value="UniProtKB-ARBA"/>
</dbReference>
<keyword evidence="6" id="KW-1185">Reference proteome</keyword>
<dbReference type="OrthoDB" id="728at2759"/>
<dbReference type="Proteomes" id="UP000595437">
    <property type="component" value="Chromosome 12"/>
</dbReference>
<evidence type="ECO:0000313" key="6">
    <source>
        <dbReference type="Proteomes" id="UP000595437"/>
    </source>
</evidence>
<dbReference type="InterPro" id="IPR001926">
    <property type="entry name" value="TrpB-like_PALP"/>
</dbReference>
<feature type="domain" description="Tryptophan synthase beta chain-like PALP" evidence="4">
    <location>
        <begin position="10"/>
        <end position="125"/>
    </location>
</feature>
<evidence type="ECO:0000256" key="3">
    <source>
        <dbReference type="ARBA" id="ARBA00022898"/>
    </source>
</evidence>